<dbReference type="EMBL" id="OZ035829">
    <property type="protein sequence ID" value="CAL1610394.1"/>
    <property type="molecule type" value="Genomic_DNA"/>
</dbReference>
<keyword evidence="5 8" id="KW-0472">Membrane</keyword>
<feature type="transmembrane region" description="Helical" evidence="8">
    <location>
        <begin position="6"/>
        <end position="23"/>
    </location>
</feature>
<dbReference type="AlphaFoldDB" id="A0AAV2MAM0"/>
<feature type="transmembrane region" description="Helical" evidence="8">
    <location>
        <begin position="73"/>
        <end position="91"/>
    </location>
</feature>
<organism evidence="10 11">
    <name type="scientific">Knipowitschia caucasica</name>
    <name type="common">Caucasian dwarf goby</name>
    <name type="synonym">Pomatoschistus caucasicus</name>
    <dbReference type="NCBI Taxonomy" id="637954"/>
    <lineage>
        <taxon>Eukaryota</taxon>
        <taxon>Metazoa</taxon>
        <taxon>Chordata</taxon>
        <taxon>Craniata</taxon>
        <taxon>Vertebrata</taxon>
        <taxon>Euteleostomi</taxon>
        <taxon>Actinopterygii</taxon>
        <taxon>Neopterygii</taxon>
        <taxon>Teleostei</taxon>
        <taxon>Neoteleostei</taxon>
        <taxon>Acanthomorphata</taxon>
        <taxon>Gobiaria</taxon>
        <taxon>Gobiiformes</taxon>
        <taxon>Gobioidei</taxon>
        <taxon>Gobiidae</taxon>
        <taxon>Gobiinae</taxon>
        <taxon>Knipowitschia</taxon>
    </lineage>
</organism>
<evidence type="ECO:0000256" key="3">
    <source>
        <dbReference type="ARBA" id="ARBA00022989"/>
    </source>
</evidence>
<dbReference type="PANTHER" id="PTHR10489:SF671">
    <property type="entry name" value="C-X-C CHEMOKINE RECEPTOR TYPE 3"/>
    <property type="match status" value="1"/>
</dbReference>
<evidence type="ECO:0000256" key="2">
    <source>
        <dbReference type="ARBA" id="ARBA00022692"/>
    </source>
</evidence>
<dbReference type="GO" id="GO:0009897">
    <property type="term" value="C:external side of plasma membrane"/>
    <property type="evidence" value="ECO:0007669"/>
    <property type="project" value="TreeGrafter"/>
</dbReference>
<accession>A0AAV2MAM0</accession>
<dbReference type="InterPro" id="IPR050119">
    <property type="entry name" value="CCR1-9-like"/>
</dbReference>
<dbReference type="SUPFAM" id="SSF81321">
    <property type="entry name" value="Family A G protein-coupled receptor-like"/>
    <property type="match status" value="1"/>
</dbReference>
<feature type="transmembrane region" description="Helical" evidence="8">
    <location>
        <begin position="241"/>
        <end position="264"/>
    </location>
</feature>
<sequence length="321" mass="36425">MVVSIVLLVGVPGHAFIMVLLALKRRSWSTSDIFILHLGLTDVLLLLTLPFWATQAALPLGWCCGLFWCRINGALFNISFYCGMLLLLFIAGERYLSIVRSVRLFTQKTPRLAHITCLLIWILSVLLSIPDWVSMVYLEGKTIEDKDICSCFANMYTPKWQTPSRILHHVTFLLPVVILAVIFYFILKQLQDAETHAGLRPVMLILTLVLVFLLCWTPYNVTLIVDTWKSRRSKKFVRADAALLATLALACVHACLRPLIYFGLCEKFQERTLAAVKCRGEELKGDLWELGVGSEDVPEQCSNPEEMKQMNNVEQSQTEQC</sequence>
<dbReference type="PROSITE" id="PS50262">
    <property type="entry name" value="G_PROTEIN_RECEP_F1_2"/>
    <property type="match status" value="1"/>
</dbReference>
<feature type="transmembrane region" description="Helical" evidence="8">
    <location>
        <begin position="166"/>
        <end position="187"/>
    </location>
</feature>
<keyword evidence="4" id="KW-0297">G-protein coupled receptor</keyword>
<keyword evidence="6" id="KW-0675">Receptor</keyword>
<dbReference type="InterPro" id="IPR000276">
    <property type="entry name" value="GPCR_Rhodpsn"/>
</dbReference>
<dbReference type="Proteomes" id="UP001497482">
    <property type="component" value="Chromosome 7"/>
</dbReference>
<dbReference type="GO" id="GO:0006955">
    <property type="term" value="P:immune response"/>
    <property type="evidence" value="ECO:0007669"/>
    <property type="project" value="TreeGrafter"/>
</dbReference>
<dbReference type="GO" id="GO:0007204">
    <property type="term" value="P:positive regulation of cytosolic calcium ion concentration"/>
    <property type="evidence" value="ECO:0007669"/>
    <property type="project" value="TreeGrafter"/>
</dbReference>
<evidence type="ECO:0000256" key="4">
    <source>
        <dbReference type="ARBA" id="ARBA00023040"/>
    </source>
</evidence>
<feature type="transmembrane region" description="Helical" evidence="8">
    <location>
        <begin position="112"/>
        <end position="129"/>
    </location>
</feature>
<protein>
    <recommendedName>
        <fullName evidence="9">G-protein coupled receptors family 1 profile domain-containing protein</fullName>
    </recommendedName>
</protein>
<keyword evidence="7" id="KW-0807">Transducer</keyword>
<evidence type="ECO:0000256" key="7">
    <source>
        <dbReference type="ARBA" id="ARBA00023224"/>
    </source>
</evidence>
<keyword evidence="2 8" id="KW-0812">Transmembrane</keyword>
<dbReference type="PANTHER" id="PTHR10489">
    <property type="entry name" value="CELL ADHESION MOLECULE"/>
    <property type="match status" value="1"/>
</dbReference>
<dbReference type="GO" id="GO:0060326">
    <property type="term" value="P:cell chemotaxis"/>
    <property type="evidence" value="ECO:0007669"/>
    <property type="project" value="TreeGrafter"/>
</dbReference>
<gene>
    <name evidence="10" type="ORF">KC01_LOCUS37018</name>
</gene>
<dbReference type="InterPro" id="IPR017452">
    <property type="entry name" value="GPCR_Rhodpsn_7TM"/>
</dbReference>
<evidence type="ECO:0000259" key="9">
    <source>
        <dbReference type="PROSITE" id="PS50262"/>
    </source>
</evidence>
<dbReference type="GO" id="GO:0019722">
    <property type="term" value="P:calcium-mediated signaling"/>
    <property type="evidence" value="ECO:0007669"/>
    <property type="project" value="TreeGrafter"/>
</dbReference>
<dbReference type="PRINTS" id="PR00237">
    <property type="entry name" value="GPCRRHODOPSN"/>
</dbReference>
<evidence type="ECO:0000256" key="1">
    <source>
        <dbReference type="ARBA" id="ARBA00004370"/>
    </source>
</evidence>
<evidence type="ECO:0000313" key="11">
    <source>
        <dbReference type="Proteomes" id="UP001497482"/>
    </source>
</evidence>
<name>A0AAV2MAM0_KNICA</name>
<dbReference type="Pfam" id="PF00001">
    <property type="entry name" value="7tm_1"/>
    <property type="match status" value="1"/>
</dbReference>
<dbReference type="GO" id="GO:0019957">
    <property type="term" value="F:C-C chemokine binding"/>
    <property type="evidence" value="ECO:0007669"/>
    <property type="project" value="TreeGrafter"/>
</dbReference>
<feature type="transmembrane region" description="Helical" evidence="8">
    <location>
        <begin position="35"/>
        <end position="53"/>
    </location>
</feature>
<keyword evidence="11" id="KW-1185">Reference proteome</keyword>
<proteinExistence type="predicted"/>
<reference evidence="10 11" key="1">
    <citation type="submission" date="2024-04" db="EMBL/GenBank/DDBJ databases">
        <authorList>
            <person name="Waldvogel A.-M."/>
            <person name="Schoenle A."/>
        </authorList>
    </citation>
    <scope>NUCLEOTIDE SEQUENCE [LARGE SCALE GENOMIC DNA]</scope>
</reference>
<comment type="subcellular location">
    <subcellularLocation>
        <location evidence="1">Membrane</location>
    </subcellularLocation>
</comment>
<evidence type="ECO:0000313" key="10">
    <source>
        <dbReference type="EMBL" id="CAL1610394.1"/>
    </source>
</evidence>
<feature type="transmembrane region" description="Helical" evidence="8">
    <location>
        <begin position="199"/>
        <end position="221"/>
    </location>
</feature>
<feature type="domain" description="G-protein coupled receptors family 1 profile" evidence="9">
    <location>
        <begin position="13"/>
        <end position="261"/>
    </location>
</feature>
<dbReference type="Gene3D" id="1.20.1070.10">
    <property type="entry name" value="Rhodopsin 7-helix transmembrane proteins"/>
    <property type="match status" value="1"/>
</dbReference>
<dbReference type="GO" id="GO:0016493">
    <property type="term" value="F:C-C chemokine receptor activity"/>
    <property type="evidence" value="ECO:0007669"/>
    <property type="project" value="TreeGrafter"/>
</dbReference>
<evidence type="ECO:0000256" key="5">
    <source>
        <dbReference type="ARBA" id="ARBA00023136"/>
    </source>
</evidence>
<keyword evidence="3 8" id="KW-1133">Transmembrane helix</keyword>
<evidence type="ECO:0000256" key="6">
    <source>
        <dbReference type="ARBA" id="ARBA00023170"/>
    </source>
</evidence>
<evidence type="ECO:0000256" key="8">
    <source>
        <dbReference type="SAM" id="Phobius"/>
    </source>
</evidence>